<dbReference type="InterPro" id="IPR015020">
    <property type="entry name" value="Rv2525c-like_Glyco_Hydro-like"/>
</dbReference>
<name>A0ABW1KEN5_9ACTN</name>
<proteinExistence type="predicted"/>
<dbReference type="EMBL" id="JBHSPR010000032">
    <property type="protein sequence ID" value="MFC6020237.1"/>
    <property type="molecule type" value="Genomic_DNA"/>
</dbReference>
<organism evidence="2 3">
    <name type="scientific">Plantactinospora solaniradicis</name>
    <dbReference type="NCBI Taxonomy" id="1723736"/>
    <lineage>
        <taxon>Bacteria</taxon>
        <taxon>Bacillati</taxon>
        <taxon>Actinomycetota</taxon>
        <taxon>Actinomycetes</taxon>
        <taxon>Micromonosporales</taxon>
        <taxon>Micromonosporaceae</taxon>
        <taxon>Plantactinospora</taxon>
    </lineage>
</organism>
<dbReference type="GO" id="GO:0016787">
    <property type="term" value="F:hydrolase activity"/>
    <property type="evidence" value="ECO:0007669"/>
    <property type="project" value="UniProtKB-KW"/>
</dbReference>
<evidence type="ECO:0000313" key="2">
    <source>
        <dbReference type="EMBL" id="MFC6020237.1"/>
    </source>
</evidence>
<evidence type="ECO:0000259" key="1">
    <source>
        <dbReference type="Pfam" id="PF08924"/>
    </source>
</evidence>
<dbReference type="CDD" id="cd06418">
    <property type="entry name" value="GH25_BacA-like"/>
    <property type="match status" value="1"/>
</dbReference>
<protein>
    <submittedName>
        <fullName evidence="2">Glycoside hydrolase domain-containing protein</fullName>
    </submittedName>
</protein>
<dbReference type="Gene3D" id="3.20.20.80">
    <property type="entry name" value="Glycosidases"/>
    <property type="match status" value="1"/>
</dbReference>
<dbReference type="RefSeq" id="WP_377427201.1">
    <property type="nucleotide sequence ID" value="NZ_JBHSPR010000032.1"/>
</dbReference>
<accession>A0ABW1KEN5</accession>
<gene>
    <name evidence="2" type="ORF">ACFP2T_29220</name>
</gene>
<dbReference type="InterPro" id="IPR036365">
    <property type="entry name" value="PGBD-like_sf"/>
</dbReference>
<evidence type="ECO:0000313" key="3">
    <source>
        <dbReference type="Proteomes" id="UP001596203"/>
    </source>
</evidence>
<dbReference type="Pfam" id="PF08924">
    <property type="entry name" value="Rv2525c_GlyHyd-like"/>
    <property type="match status" value="1"/>
</dbReference>
<keyword evidence="3" id="KW-1185">Reference proteome</keyword>
<dbReference type="SUPFAM" id="SSF47090">
    <property type="entry name" value="PGBD-like"/>
    <property type="match status" value="1"/>
</dbReference>
<dbReference type="InterPro" id="IPR017853">
    <property type="entry name" value="GH"/>
</dbReference>
<feature type="domain" description="Rv2525c-like glycoside hydrolase-like" evidence="1">
    <location>
        <begin position="274"/>
        <end position="455"/>
    </location>
</feature>
<dbReference type="SUPFAM" id="SSF51445">
    <property type="entry name" value="(Trans)glycosidases"/>
    <property type="match status" value="1"/>
</dbReference>
<comment type="caution">
    <text evidence="2">The sequence shown here is derived from an EMBL/GenBank/DDBJ whole genome shotgun (WGS) entry which is preliminary data.</text>
</comment>
<dbReference type="Proteomes" id="UP001596203">
    <property type="component" value="Unassembled WGS sequence"/>
</dbReference>
<keyword evidence="2" id="KW-0378">Hydrolase</keyword>
<reference evidence="3" key="1">
    <citation type="journal article" date="2019" name="Int. J. Syst. Evol. Microbiol.">
        <title>The Global Catalogue of Microorganisms (GCM) 10K type strain sequencing project: providing services to taxonomists for standard genome sequencing and annotation.</title>
        <authorList>
            <consortium name="The Broad Institute Genomics Platform"/>
            <consortium name="The Broad Institute Genome Sequencing Center for Infectious Disease"/>
            <person name="Wu L."/>
            <person name="Ma J."/>
        </authorList>
    </citation>
    <scope>NUCLEOTIDE SEQUENCE [LARGE SCALE GENOMIC DNA]</scope>
    <source>
        <strain evidence="3">ZS-35-S2</strain>
    </source>
</reference>
<sequence length="746" mass="80837">MTRALQHELGITALSDNFGPTTYSRLVAYGNVGIGSSNLNMRRIAEAALYCKGYSGGNIDGSFDVATQTGLTSAVRNMGLPIVTVVTDVTPKVFRALLNMDAYVIVNGGSEPVQVCQRWLNGAYVGRGQFYIGPCDGHFSRNVQVALVYAIQYQLGMTDSQVTGYIGPGTIAGLKSQAIVGNGSQDSGPTGWVRLFQCALAFNNYGNRWGEGGGTFNADMERIVKVFQRFCMLPESGMGDYQTWMSLLVSTGDPDRRGKAIDCAIPLNSTTIRTVKQHGYEIVGRYLTGGTNKVLTHSEIALITDNGMSFFPLYQEWGDAVQYFDYNQGFAAGQAACTAARGFGIPYGTVLYFSVDFDALDTEITSAVIPHFRGVRDAVAADGGQYAVGVYGCRNTCIRLTSEGLASRSFVSGMSTGYSGNLGYPLPDNWAFDQIKNMVLSPGTAGAVEIDNNIVSGRDLGIDSVTRPRDPNDGFYTMLIWLEARAGQWREQGHLARSAPELVAQFLRMRSNEFGFRGSGTVFGELDSGFIDFVRGYPGRPDDRPLRDPKYLWDSDVDHFGASFGAVLNHGIPNPNNTVNLADFGTWGGDVLSVLGQFVQSGLPNSQAYEFAVERLATKADNSYLSLSDYMADVDAWVIGQQSKANPSIPLSTLFKQEYATPDTAHNRYAGFFARRFSLNANLAKVVAGNMFNQTGDAETALIRDAFWFDQFGSITSLLPPLVAGEARDGVAQAFADLVVKFASAQ</sequence>